<evidence type="ECO:0000313" key="1">
    <source>
        <dbReference type="EMBL" id="GAA4625903.1"/>
    </source>
</evidence>
<keyword evidence="2" id="KW-1185">Reference proteome</keyword>
<sequence length="162" mass="18858">MPRGVSSVPRPRGFLLRVVRTPLWFYHRNLGFLLGKRFLYLAHQGRLSGLRRETVLEVVKLDHEAGEVIVFSGWGNRADWVKNLRAGRALEIRIGHLRLLEPEHRFLSDEERRAVLVEYKEVHPLTWWTLARLMGLPGDPKNDDIGDMRAVAFRPSSWDVRD</sequence>
<reference evidence="2" key="1">
    <citation type="journal article" date="2019" name="Int. J. Syst. Evol. Microbiol.">
        <title>The Global Catalogue of Microorganisms (GCM) 10K type strain sequencing project: providing services to taxonomists for standard genome sequencing and annotation.</title>
        <authorList>
            <consortium name="The Broad Institute Genomics Platform"/>
            <consortium name="The Broad Institute Genome Sequencing Center for Infectious Disease"/>
            <person name="Wu L."/>
            <person name="Ma J."/>
        </authorList>
    </citation>
    <scope>NUCLEOTIDE SEQUENCE [LARGE SCALE GENOMIC DNA]</scope>
    <source>
        <strain evidence="2">JCM 17939</strain>
    </source>
</reference>
<evidence type="ECO:0000313" key="2">
    <source>
        <dbReference type="Proteomes" id="UP001501442"/>
    </source>
</evidence>
<accession>A0ABP8U815</accession>
<dbReference type="NCBIfam" id="TIGR00026">
    <property type="entry name" value="hi_GC_TIGR00026"/>
    <property type="match status" value="1"/>
</dbReference>
<dbReference type="EMBL" id="BAABHK010000004">
    <property type="protein sequence ID" value="GAA4625903.1"/>
    <property type="molecule type" value="Genomic_DNA"/>
</dbReference>
<dbReference type="InterPro" id="IPR004378">
    <property type="entry name" value="F420H2_quin_Rdtase"/>
</dbReference>
<dbReference type="InterPro" id="IPR012349">
    <property type="entry name" value="Split_barrel_FMN-bd"/>
</dbReference>
<dbReference type="RefSeq" id="WP_345431587.1">
    <property type="nucleotide sequence ID" value="NZ_BAABHK010000004.1"/>
</dbReference>
<proteinExistence type="predicted"/>
<name>A0ABP8U815_9ACTN</name>
<protein>
    <submittedName>
        <fullName evidence="1">Nitroreductase family deazaflavin-dependent oxidoreductase</fullName>
    </submittedName>
</protein>
<gene>
    <name evidence="1" type="ORF">GCM10023196_031960</name>
</gene>
<dbReference type="Proteomes" id="UP001501442">
    <property type="component" value="Unassembled WGS sequence"/>
</dbReference>
<comment type="caution">
    <text evidence="1">The sequence shown here is derived from an EMBL/GenBank/DDBJ whole genome shotgun (WGS) entry which is preliminary data.</text>
</comment>
<organism evidence="1 2">
    <name type="scientific">Actinoallomurus vinaceus</name>
    <dbReference type="NCBI Taxonomy" id="1080074"/>
    <lineage>
        <taxon>Bacteria</taxon>
        <taxon>Bacillati</taxon>
        <taxon>Actinomycetota</taxon>
        <taxon>Actinomycetes</taxon>
        <taxon>Streptosporangiales</taxon>
        <taxon>Thermomonosporaceae</taxon>
        <taxon>Actinoallomurus</taxon>
    </lineage>
</organism>
<dbReference type="Gene3D" id="2.30.110.10">
    <property type="entry name" value="Electron Transport, Fmn-binding Protein, Chain A"/>
    <property type="match status" value="1"/>
</dbReference>